<dbReference type="AlphaFoldDB" id="A0A7J9PP63"/>
<sequence>MNEFEEVKFTFAFLLVIKETEFWNNLPKQVQNTLRPNIVKACNEIKHIMDKIIKKVQKEDIIIV</sequence>
<organism evidence="1 2">
    <name type="scientific">Methanococcus maripaludis</name>
    <name type="common">Methanococcus deltae</name>
    <dbReference type="NCBI Taxonomy" id="39152"/>
    <lineage>
        <taxon>Archaea</taxon>
        <taxon>Methanobacteriati</taxon>
        <taxon>Methanobacteriota</taxon>
        <taxon>Methanomada group</taxon>
        <taxon>Methanococci</taxon>
        <taxon>Methanococcales</taxon>
        <taxon>Methanococcaceae</taxon>
        <taxon>Methanococcus</taxon>
    </lineage>
</organism>
<dbReference type="RefSeq" id="WP_181505153.1">
    <property type="nucleotide sequence ID" value="NZ_JACDUO010000001.1"/>
</dbReference>
<proteinExistence type="predicted"/>
<protein>
    <submittedName>
        <fullName evidence="1">Uncharacterized protein</fullName>
    </submittedName>
</protein>
<accession>A0A7J9PP63</accession>
<comment type="caution">
    <text evidence="1">The sequence shown here is derived from an EMBL/GenBank/DDBJ whole genome shotgun (WGS) entry which is preliminary data.</text>
</comment>
<gene>
    <name evidence="1" type="ORF">HNP94_001407</name>
</gene>
<dbReference type="EMBL" id="JACDUO010000001">
    <property type="protein sequence ID" value="MBA2864407.1"/>
    <property type="molecule type" value="Genomic_DNA"/>
</dbReference>
<evidence type="ECO:0000313" key="2">
    <source>
        <dbReference type="Proteomes" id="UP000567099"/>
    </source>
</evidence>
<reference evidence="1 2" key="1">
    <citation type="submission" date="2020-07" db="EMBL/GenBank/DDBJ databases">
        <title>Genomic Encyclopedia of Type Strains, Phase IV (KMG-V): Genome sequencing to study the core and pangenomes of soil and plant-associated prokaryotes.</title>
        <authorList>
            <person name="Whitman W."/>
        </authorList>
    </citation>
    <scope>NUCLEOTIDE SEQUENCE [LARGE SCALE GENOMIC DNA]</scope>
    <source>
        <strain evidence="1 2">C13</strain>
    </source>
</reference>
<dbReference type="Proteomes" id="UP000567099">
    <property type="component" value="Unassembled WGS sequence"/>
</dbReference>
<evidence type="ECO:0000313" key="1">
    <source>
        <dbReference type="EMBL" id="MBA2864407.1"/>
    </source>
</evidence>
<name>A0A7J9PP63_METMI</name>